<gene>
    <name evidence="2" type="ORF">ElyMa_001011700</name>
</gene>
<reference evidence="2 3" key="1">
    <citation type="journal article" date="2021" name="Elife">
        <title>Chloroplast acquisition without the gene transfer in kleptoplastic sea slugs, Plakobranchus ocellatus.</title>
        <authorList>
            <person name="Maeda T."/>
            <person name="Takahashi S."/>
            <person name="Yoshida T."/>
            <person name="Shimamura S."/>
            <person name="Takaki Y."/>
            <person name="Nagai Y."/>
            <person name="Toyoda A."/>
            <person name="Suzuki Y."/>
            <person name="Arimoto A."/>
            <person name="Ishii H."/>
            <person name="Satoh N."/>
            <person name="Nishiyama T."/>
            <person name="Hasebe M."/>
            <person name="Maruyama T."/>
            <person name="Minagawa J."/>
            <person name="Obokata J."/>
            <person name="Shigenobu S."/>
        </authorList>
    </citation>
    <scope>NUCLEOTIDE SEQUENCE [LARGE SCALE GENOMIC DNA]</scope>
</reference>
<dbReference type="AlphaFoldDB" id="A0AAV4HKD9"/>
<name>A0AAV4HKD9_9GAST</name>
<comment type="caution">
    <text evidence="2">The sequence shown here is derived from an EMBL/GenBank/DDBJ whole genome shotgun (WGS) entry which is preliminary data.</text>
</comment>
<proteinExistence type="predicted"/>
<feature type="region of interest" description="Disordered" evidence="1">
    <location>
        <begin position="1"/>
        <end position="48"/>
    </location>
</feature>
<evidence type="ECO:0000313" key="2">
    <source>
        <dbReference type="EMBL" id="GFR98174.1"/>
    </source>
</evidence>
<organism evidence="2 3">
    <name type="scientific">Elysia marginata</name>
    <dbReference type="NCBI Taxonomy" id="1093978"/>
    <lineage>
        <taxon>Eukaryota</taxon>
        <taxon>Metazoa</taxon>
        <taxon>Spiralia</taxon>
        <taxon>Lophotrochozoa</taxon>
        <taxon>Mollusca</taxon>
        <taxon>Gastropoda</taxon>
        <taxon>Heterobranchia</taxon>
        <taxon>Euthyneura</taxon>
        <taxon>Panpulmonata</taxon>
        <taxon>Sacoglossa</taxon>
        <taxon>Placobranchoidea</taxon>
        <taxon>Plakobranchidae</taxon>
        <taxon>Elysia</taxon>
    </lineage>
</organism>
<evidence type="ECO:0000256" key="1">
    <source>
        <dbReference type="SAM" id="MobiDB-lite"/>
    </source>
</evidence>
<feature type="region of interest" description="Disordered" evidence="1">
    <location>
        <begin position="69"/>
        <end position="93"/>
    </location>
</feature>
<dbReference type="EMBL" id="BMAT01002059">
    <property type="protein sequence ID" value="GFR98174.1"/>
    <property type="molecule type" value="Genomic_DNA"/>
</dbReference>
<accession>A0AAV4HKD9</accession>
<sequence length="93" mass="10239">MKKFSVKPLSSITLEQLPSPVTDDDDDEDKTTETTGECNEAAVYSEKSLSHERLDAGDQEVMGVSEELNAPSAHKSTVNKQQNTIMAPERKKT</sequence>
<evidence type="ECO:0000313" key="3">
    <source>
        <dbReference type="Proteomes" id="UP000762676"/>
    </source>
</evidence>
<dbReference type="Proteomes" id="UP000762676">
    <property type="component" value="Unassembled WGS sequence"/>
</dbReference>
<keyword evidence="3" id="KW-1185">Reference proteome</keyword>
<protein>
    <submittedName>
        <fullName evidence="2">Uncharacterized protein</fullName>
    </submittedName>
</protein>
<feature type="compositionally biased region" description="Polar residues" evidence="1">
    <location>
        <begin position="74"/>
        <end position="85"/>
    </location>
</feature>